<protein>
    <recommendedName>
        <fullName evidence="3">Carboxymuconolactone decarboxylase-like domain-containing protein</fullName>
    </recommendedName>
</protein>
<dbReference type="Proteomes" id="UP001152885">
    <property type="component" value="Unassembled WGS sequence"/>
</dbReference>
<organism evidence="1 2">
    <name type="scientific">Candida verbasci</name>
    <dbReference type="NCBI Taxonomy" id="1227364"/>
    <lineage>
        <taxon>Eukaryota</taxon>
        <taxon>Fungi</taxon>
        <taxon>Dikarya</taxon>
        <taxon>Ascomycota</taxon>
        <taxon>Saccharomycotina</taxon>
        <taxon>Pichiomycetes</taxon>
        <taxon>Debaryomycetaceae</taxon>
        <taxon>Candida/Lodderomyces clade</taxon>
        <taxon>Candida</taxon>
    </lineage>
</organism>
<dbReference type="SUPFAM" id="SSF69118">
    <property type="entry name" value="AhpD-like"/>
    <property type="match status" value="1"/>
</dbReference>
<accession>A0A9W4TWL5</accession>
<dbReference type="OrthoDB" id="5537330at2759"/>
<evidence type="ECO:0000313" key="1">
    <source>
        <dbReference type="EMBL" id="CAI5757033.1"/>
    </source>
</evidence>
<proteinExistence type="predicted"/>
<sequence>MSVITPERLLKLAYHYPDLHNIWYLITIATLTELNLIEDIPAILHFALRQQLFEFCNDEETVLNNEFIYKLAEDSISSSKMVSKMYNTGINIPDILIPHTYANMIPLTYKYSKGKDIRKKQQFIVDQARETILKCVSFVGLPKTINALTILKSVTPTSLTYHNVDTPKRPNYVETGDVGEETIDGKVSDRSLNLDIIQNNLLKGAELWSTSYSGNVKTKIRKQMLNVYPDLWYYVYHNIYSVNLQFDKILTNKKTSLVLLGCLIPQDLTFQIKGYLKSAINNGATKEQVNQTINLILEICEWKTGHNFKDGIESIPKL</sequence>
<evidence type="ECO:0000313" key="2">
    <source>
        <dbReference type="Proteomes" id="UP001152885"/>
    </source>
</evidence>
<dbReference type="PANTHER" id="PTHR28180">
    <property type="entry name" value="CONSERVED MITOCHONDRIAL PROTEIN-RELATED"/>
    <property type="match status" value="1"/>
</dbReference>
<gene>
    <name evidence="1" type="ORF">CANVERA_P1550</name>
</gene>
<keyword evidence="2" id="KW-1185">Reference proteome</keyword>
<dbReference type="EMBL" id="CANTUO010000001">
    <property type="protein sequence ID" value="CAI5757033.1"/>
    <property type="molecule type" value="Genomic_DNA"/>
</dbReference>
<name>A0A9W4TWL5_9ASCO</name>
<dbReference type="PANTHER" id="PTHR28180:SF2">
    <property type="entry name" value="PEROXISOMAL PROTEIN 2"/>
    <property type="match status" value="1"/>
</dbReference>
<dbReference type="InterPro" id="IPR029032">
    <property type="entry name" value="AhpD-like"/>
</dbReference>
<reference evidence="1" key="1">
    <citation type="submission" date="2022-12" db="EMBL/GenBank/DDBJ databases">
        <authorList>
            <person name="Brejova B."/>
        </authorList>
    </citation>
    <scope>NUCLEOTIDE SEQUENCE</scope>
</reference>
<comment type="caution">
    <text evidence="1">The sequence shown here is derived from an EMBL/GenBank/DDBJ whole genome shotgun (WGS) entry which is preliminary data.</text>
</comment>
<dbReference type="Gene3D" id="1.20.1290.10">
    <property type="entry name" value="AhpD-like"/>
    <property type="match status" value="1"/>
</dbReference>
<dbReference type="InterPro" id="IPR052999">
    <property type="entry name" value="PTS1_Protein"/>
</dbReference>
<evidence type="ECO:0008006" key="3">
    <source>
        <dbReference type="Google" id="ProtNLM"/>
    </source>
</evidence>
<dbReference type="AlphaFoldDB" id="A0A9W4TWL5"/>